<feature type="compositionally biased region" description="Basic residues" evidence="10">
    <location>
        <begin position="502"/>
        <end position="516"/>
    </location>
</feature>
<dbReference type="CDD" id="cd20078">
    <property type="entry name" value="XPF_nuclease_XPF_euk"/>
    <property type="match status" value="1"/>
</dbReference>
<keyword evidence="3" id="KW-0540">Nuclease</keyword>
<evidence type="ECO:0000256" key="5">
    <source>
        <dbReference type="ARBA" id="ARBA00022763"/>
    </source>
</evidence>
<keyword evidence="6" id="KW-0378">Hydrolase</keyword>
<dbReference type="GO" id="GO:0000110">
    <property type="term" value="C:nucleotide-excision repair factor 1 complex"/>
    <property type="evidence" value="ECO:0007669"/>
    <property type="project" value="TreeGrafter"/>
</dbReference>
<evidence type="ECO:0000256" key="4">
    <source>
        <dbReference type="ARBA" id="ARBA00022759"/>
    </source>
</evidence>
<reference evidence="12 13" key="1">
    <citation type="journal article" date="2018" name="Mycol. Prog.">
        <title>Coniella lustricola, a new species from submerged detritus.</title>
        <authorList>
            <person name="Raudabaugh D.B."/>
            <person name="Iturriaga T."/>
            <person name="Carver A."/>
            <person name="Mondo S."/>
            <person name="Pangilinan J."/>
            <person name="Lipzen A."/>
            <person name="He G."/>
            <person name="Amirebrahimi M."/>
            <person name="Grigoriev I.V."/>
            <person name="Miller A.N."/>
        </authorList>
    </citation>
    <scope>NUCLEOTIDE SEQUENCE [LARGE SCALE GENOMIC DNA]</scope>
    <source>
        <strain evidence="12 13">B22-T-1</strain>
    </source>
</reference>
<evidence type="ECO:0000313" key="13">
    <source>
        <dbReference type="Proteomes" id="UP000241462"/>
    </source>
</evidence>
<comment type="similarity">
    <text evidence="2">Belongs to the XPF family.</text>
</comment>
<evidence type="ECO:0000256" key="9">
    <source>
        <dbReference type="ARBA" id="ARBA00023242"/>
    </source>
</evidence>
<evidence type="ECO:0000256" key="10">
    <source>
        <dbReference type="SAM" id="MobiDB-lite"/>
    </source>
</evidence>
<dbReference type="Gene3D" id="1.10.150.20">
    <property type="entry name" value="5' to 3' exonuclease, C-terminal subdomain"/>
    <property type="match status" value="1"/>
</dbReference>
<dbReference type="Gene3D" id="3.40.50.10130">
    <property type="match status" value="1"/>
</dbReference>
<dbReference type="EMBL" id="KZ678376">
    <property type="protein sequence ID" value="PSS03224.1"/>
    <property type="molecule type" value="Genomic_DNA"/>
</dbReference>
<dbReference type="PANTHER" id="PTHR10150">
    <property type="entry name" value="DNA REPAIR ENDONUCLEASE XPF"/>
    <property type="match status" value="1"/>
</dbReference>
<dbReference type="GO" id="GO:0000014">
    <property type="term" value="F:single-stranded DNA endodeoxyribonuclease activity"/>
    <property type="evidence" value="ECO:0007669"/>
    <property type="project" value="TreeGrafter"/>
</dbReference>
<organism evidence="12 13">
    <name type="scientific">Coniella lustricola</name>
    <dbReference type="NCBI Taxonomy" id="2025994"/>
    <lineage>
        <taxon>Eukaryota</taxon>
        <taxon>Fungi</taxon>
        <taxon>Dikarya</taxon>
        <taxon>Ascomycota</taxon>
        <taxon>Pezizomycotina</taxon>
        <taxon>Sordariomycetes</taxon>
        <taxon>Sordariomycetidae</taxon>
        <taxon>Diaporthales</taxon>
        <taxon>Schizoparmaceae</taxon>
        <taxon>Coniella</taxon>
    </lineage>
</organism>
<proteinExistence type="inferred from homology"/>
<keyword evidence="9" id="KW-0539">Nucleus</keyword>
<keyword evidence="8" id="KW-0234">DNA repair</keyword>
<dbReference type="GO" id="GO:0003684">
    <property type="term" value="F:damaged DNA binding"/>
    <property type="evidence" value="ECO:0007669"/>
    <property type="project" value="TreeGrafter"/>
</dbReference>
<dbReference type="AlphaFoldDB" id="A0A2T3ALI1"/>
<evidence type="ECO:0000259" key="11">
    <source>
        <dbReference type="SMART" id="SM00891"/>
    </source>
</evidence>
<protein>
    <submittedName>
        <fullName evidence="12">DNA repair protein</fullName>
    </submittedName>
</protein>
<evidence type="ECO:0000256" key="7">
    <source>
        <dbReference type="ARBA" id="ARBA00023125"/>
    </source>
</evidence>
<dbReference type="OrthoDB" id="361020at2759"/>
<evidence type="ECO:0000256" key="1">
    <source>
        <dbReference type="ARBA" id="ARBA00004123"/>
    </source>
</evidence>
<accession>A0A2T3ALI1</accession>
<dbReference type="Pfam" id="PF02732">
    <property type="entry name" value="ERCC4"/>
    <property type="match status" value="1"/>
</dbReference>
<keyword evidence="5" id="KW-0227">DNA damage</keyword>
<dbReference type="InterPro" id="IPR047520">
    <property type="entry name" value="XPF_nuclease"/>
</dbReference>
<dbReference type="NCBIfam" id="TIGR00596">
    <property type="entry name" value="rad1"/>
    <property type="match status" value="1"/>
</dbReference>
<dbReference type="InterPro" id="IPR011335">
    <property type="entry name" value="Restrct_endonuc-II-like"/>
</dbReference>
<dbReference type="InterPro" id="IPR010994">
    <property type="entry name" value="RuvA_2-like"/>
</dbReference>
<dbReference type="SUPFAM" id="SSF47781">
    <property type="entry name" value="RuvA domain 2-like"/>
    <property type="match status" value="1"/>
</dbReference>
<keyword evidence="4" id="KW-0255">Endonuclease</keyword>
<name>A0A2T3ALI1_9PEZI</name>
<dbReference type="GO" id="GO:0000712">
    <property type="term" value="P:resolution of meiotic recombination intermediates"/>
    <property type="evidence" value="ECO:0007669"/>
    <property type="project" value="TreeGrafter"/>
</dbReference>
<evidence type="ECO:0000256" key="6">
    <source>
        <dbReference type="ARBA" id="ARBA00022801"/>
    </source>
</evidence>
<keyword evidence="7" id="KW-0238">DNA-binding</keyword>
<sequence>MAANDAPQPVKLSLPLEYQQALFQELRSEDELVILARGLGLMRLVTNLLHSYDAAGNSLVLVVNAEDRENNWIGEALAEHAAISMSPRARGLTVVNTDYTNVGAREKMYATGGVFSITSQILVVDLLTNLLNVDKITGIVLLHADRVVATSLEAFILRIYRQKNKAGFLKAFADNPDPFITGFNPLASMMRNLFLRKASLWPRFHVSVAKSLEGKKQAEVIELEVPMTDAMKEIQSAVMECVEVNIHELKKGNTGLDMEDWNLDSALTKNFDVMIRRQLDPNWHRVSWKTKQIVGDLTVLRSLLQAVVAYDAVAFQQHLDTIHAAHSPTPGSTRQTQSPWLFLDAAQTIFETAKRRVYRGAPKPGAESDIDSLRPVLEEQPKWAVLADVMEEIDRDLYFEPPARDDSNGTILIMCSDTATCKQLRDYLQTMHVKVKDEQRKKKVVIEGEEDDDDEDRPSARFMMRRKLREYLKWKKEFAQVSSLLFAENQNALKGASDPRLRKGGRAPANKRRRVRGGGAVALTSGRAENGSIMPYVEKANEMADLLEEVQLTEEDAQQKADITGHADPLDDMDDFFMLYDMQDLVVIHAYDGDQDEHVLEDVKPKYIIMYEPDASFIRRVEVYRSSHNDRNVRVYFLYYGGSVEEQRYLSSVRREKDAFTKLIKERAGMSIVMTSDPHGAEDPQEAFLRTVNTRIAGGGRLAATAQPPRIVVDVREFRSSLPSLLHARSITIVPCMLTVGDYILSPNICVERKSVSDLISSFRDGRLYTQAETMFQHYKSPMLLIEFDQNKSFTLEPFADLSGNLSSVNPSNVSSDLQSKLVLLTLAFPKLRIIWSSSPYQTAEIFESLKAQEEEPDPIAAVRAGLDKNQAAEEQPFNQQPEEMLMHVPGVTSKNVKNLTLETEHVREIANMSTQELEPMVGMEAARRIVGFFEKDLIEEEEG</sequence>
<evidence type="ECO:0000256" key="2">
    <source>
        <dbReference type="ARBA" id="ARBA00010015"/>
    </source>
</evidence>
<evidence type="ECO:0000313" key="12">
    <source>
        <dbReference type="EMBL" id="PSS03224.1"/>
    </source>
</evidence>
<keyword evidence="13" id="KW-1185">Reference proteome</keyword>
<dbReference type="GO" id="GO:0000736">
    <property type="term" value="P:double-strand break repair via single-strand annealing, removal of nonhomologous ends"/>
    <property type="evidence" value="ECO:0007669"/>
    <property type="project" value="TreeGrafter"/>
</dbReference>
<dbReference type="InterPro" id="IPR006166">
    <property type="entry name" value="ERCC4_domain"/>
</dbReference>
<dbReference type="GO" id="GO:0003697">
    <property type="term" value="F:single-stranded DNA binding"/>
    <property type="evidence" value="ECO:0007669"/>
    <property type="project" value="InterPro"/>
</dbReference>
<feature type="region of interest" description="Disordered" evidence="10">
    <location>
        <begin position="495"/>
        <end position="517"/>
    </location>
</feature>
<dbReference type="STRING" id="2025994.A0A2T3ALI1"/>
<feature type="domain" description="ERCC4" evidence="11">
    <location>
        <begin position="710"/>
        <end position="790"/>
    </location>
</feature>
<dbReference type="GO" id="GO:0000724">
    <property type="term" value="P:double-strand break repair via homologous recombination"/>
    <property type="evidence" value="ECO:0007669"/>
    <property type="project" value="TreeGrafter"/>
</dbReference>
<dbReference type="SUPFAM" id="SSF52980">
    <property type="entry name" value="Restriction endonuclease-like"/>
    <property type="match status" value="1"/>
</dbReference>
<dbReference type="Proteomes" id="UP000241462">
    <property type="component" value="Unassembled WGS sequence"/>
</dbReference>
<dbReference type="InParanoid" id="A0A2T3ALI1"/>
<dbReference type="FunCoup" id="A0A2T3ALI1">
    <property type="interactions" value="877"/>
</dbReference>
<dbReference type="FunFam" id="3.40.50.10130:FF:000002">
    <property type="entry name" value="DNA repair endonuclease XPF"/>
    <property type="match status" value="1"/>
</dbReference>
<dbReference type="InterPro" id="IPR006167">
    <property type="entry name" value="XPF"/>
</dbReference>
<evidence type="ECO:0000256" key="8">
    <source>
        <dbReference type="ARBA" id="ARBA00023204"/>
    </source>
</evidence>
<dbReference type="PANTHER" id="PTHR10150:SF0">
    <property type="entry name" value="DNA REPAIR ENDONUCLEASE XPF"/>
    <property type="match status" value="1"/>
</dbReference>
<dbReference type="GO" id="GO:1901255">
    <property type="term" value="P:nucleotide-excision repair involved in interstrand cross-link repair"/>
    <property type="evidence" value="ECO:0007669"/>
    <property type="project" value="TreeGrafter"/>
</dbReference>
<comment type="subcellular location">
    <subcellularLocation>
        <location evidence="1">Nucleus</location>
    </subcellularLocation>
</comment>
<dbReference type="SMART" id="SM00891">
    <property type="entry name" value="ERCC4"/>
    <property type="match status" value="1"/>
</dbReference>
<gene>
    <name evidence="12" type="ORF">BD289DRAFT_478694</name>
</gene>
<evidence type="ECO:0000256" key="3">
    <source>
        <dbReference type="ARBA" id="ARBA00022722"/>
    </source>
</evidence>